<proteinExistence type="predicted"/>
<keyword evidence="4" id="KW-1185">Reference proteome</keyword>
<dbReference type="AlphaFoldDB" id="A0A364NBQ5"/>
<feature type="region of interest" description="Disordered" evidence="1">
    <location>
        <begin position="192"/>
        <end position="223"/>
    </location>
</feature>
<keyword evidence="2" id="KW-0732">Signal</keyword>
<evidence type="ECO:0000313" key="3">
    <source>
        <dbReference type="EMBL" id="RAR14593.1"/>
    </source>
</evidence>
<dbReference type="EMBL" id="QGDH01000020">
    <property type="protein sequence ID" value="RAR14593.1"/>
    <property type="molecule type" value="Genomic_DNA"/>
</dbReference>
<comment type="caution">
    <text evidence="3">The sequence shown here is derived from an EMBL/GenBank/DDBJ whole genome shotgun (WGS) entry which is preliminary data.</text>
</comment>
<dbReference type="PANTHER" id="PTHR40640:SF1">
    <property type="entry name" value="ANCHORED GLYCOPROTEIN, PUTATIVE (AFU_ORTHOLOGUE AFUA_8G04860)-RELATED"/>
    <property type="match status" value="1"/>
</dbReference>
<feature type="compositionally biased region" description="Polar residues" evidence="1">
    <location>
        <begin position="211"/>
        <end position="222"/>
    </location>
</feature>
<evidence type="ECO:0000313" key="4">
    <source>
        <dbReference type="Proteomes" id="UP000249619"/>
    </source>
</evidence>
<gene>
    <name evidence="3" type="ORF">DDE83_001992</name>
</gene>
<protein>
    <submittedName>
        <fullName evidence="3">Lipid particle protein</fullName>
    </submittedName>
</protein>
<evidence type="ECO:0000256" key="1">
    <source>
        <dbReference type="SAM" id="MobiDB-lite"/>
    </source>
</evidence>
<accession>A0A364NBQ5</accession>
<dbReference type="PROSITE" id="PS51257">
    <property type="entry name" value="PROKAR_LIPOPROTEIN"/>
    <property type="match status" value="1"/>
</dbReference>
<feature type="region of interest" description="Disordered" evidence="1">
    <location>
        <begin position="145"/>
        <end position="177"/>
    </location>
</feature>
<feature type="compositionally biased region" description="Low complexity" evidence="1">
    <location>
        <begin position="192"/>
        <end position="210"/>
    </location>
</feature>
<dbReference type="PANTHER" id="PTHR40640">
    <property type="entry name" value="ANCHORED GLYCOPROTEIN, PUTATIVE (AFU_ORTHOLOGUE AFUA_8G04860)-RELATED"/>
    <property type="match status" value="1"/>
</dbReference>
<dbReference type="STRING" id="183478.A0A364NBQ5"/>
<feature type="chain" id="PRO_5016759090" evidence="2">
    <location>
        <begin position="19"/>
        <end position="254"/>
    </location>
</feature>
<dbReference type="Proteomes" id="UP000249619">
    <property type="component" value="Unassembled WGS sequence"/>
</dbReference>
<feature type="signal peptide" evidence="2">
    <location>
        <begin position="1"/>
        <end position="18"/>
    </location>
</feature>
<name>A0A364NBQ5_STELY</name>
<evidence type="ECO:0000256" key="2">
    <source>
        <dbReference type="SAM" id="SignalP"/>
    </source>
</evidence>
<organism evidence="3 4">
    <name type="scientific">Stemphylium lycopersici</name>
    <name type="common">Tomato gray leaf spot disease fungus</name>
    <name type="synonym">Thyrospora lycopersici</name>
    <dbReference type="NCBI Taxonomy" id="183478"/>
    <lineage>
        <taxon>Eukaryota</taxon>
        <taxon>Fungi</taxon>
        <taxon>Dikarya</taxon>
        <taxon>Ascomycota</taxon>
        <taxon>Pezizomycotina</taxon>
        <taxon>Dothideomycetes</taxon>
        <taxon>Pleosporomycetidae</taxon>
        <taxon>Pleosporales</taxon>
        <taxon>Pleosporineae</taxon>
        <taxon>Pleosporaceae</taxon>
        <taxon>Stemphylium</taxon>
    </lineage>
</organism>
<feature type="compositionally biased region" description="Low complexity" evidence="1">
    <location>
        <begin position="168"/>
        <end position="177"/>
    </location>
</feature>
<dbReference type="OrthoDB" id="4991875at2759"/>
<sequence length="254" mass="25414">MRQSTAVVLSILATSACAQDVVSFFFPGGYDGVDPVATINTANPTITEFHIGCPTGADSTECGWGPGLDVTILSQTRFQATMDAESVSMSLGCDYNKKQVEMTCTVNQEGGNDDTGGKPVTATLSGDDVEFLTASVVAGKSLLEGKSSAAPSRTTAAAKVSTESAEQTTVATSARSASTGLMTASQMVSATASIASPSPSPSAAASDSSSGMQSTPLASGTSVALPESTGAAARYGIETAALLMLAGAAALNVW</sequence>
<reference evidence="4" key="1">
    <citation type="submission" date="2018-05" db="EMBL/GenBank/DDBJ databases">
        <title>Draft genome sequence of Stemphylium lycopersici strain CIDEFI 213.</title>
        <authorList>
            <person name="Medina R."/>
            <person name="Franco M.E.E."/>
            <person name="Lucentini C.G."/>
            <person name="Saparrat M.C.N."/>
            <person name="Balatti P.A."/>
        </authorList>
    </citation>
    <scope>NUCLEOTIDE SEQUENCE [LARGE SCALE GENOMIC DNA]</scope>
    <source>
        <strain evidence="4">CIDEFI 213</strain>
    </source>
</reference>
<feature type="compositionally biased region" description="Low complexity" evidence="1">
    <location>
        <begin position="147"/>
        <end position="158"/>
    </location>
</feature>